<dbReference type="Pfam" id="PF00170">
    <property type="entry name" value="bZIP_1"/>
    <property type="match status" value="1"/>
</dbReference>
<evidence type="ECO:0000256" key="2">
    <source>
        <dbReference type="ARBA" id="ARBA00023015"/>
    </source>
</evidence>
<keyword evidence="3 8" id="KW-0238">DNA-binding</keyword>
<evidence type="ECO:0000256" key="3">
    <source>
        <dbReference type="ARBA" id="ARBA00023125"/>
    </source>
</evidence>
<keyword evidence="4" id="KW-0804">Transcription</keyword>
<gene>
    <name evidence="8" type="ORF">LIER_36578</name>
</gene>
<evidence type="ECO:0000256" key="5">
    <source>
        <dbReference type="ARBA" id="ARBA00023242"/>
    </source>
</evidence>
<protein>
    <submittedName>
        <fullName evidence="8">DNA-binding transcription factor</fullName>
    </submittedName>
</protein>
<dbReference type="Proteomes" id="UP001454036">
    <property type="component" value="Unassembled WGS sequence"/>
</dbReference>
<reference evidence="8 9" key="1">
    <citation type="submission" date="2024-01" db="EMBL/GenBank/DDBJ databases">
        <title>The complete chloroplast genome sequence of Lithospermum erythrorhizon: insights into the phylogenetic relationship among Boraginaceae species and the maternal lineages of purple gromwells.</title>
        <authorList>
            <person name="Okada T."/>
            <person name="Watanabe K."/>
        </authorList>
    </citation>
    <scope>NUCLEOTIDE SEQUENCE [LARGE SCALE GENOMIC DNA]</scope>
</reference>
<comment type="subcellular location">
    <subcellularLocation>
        <location evidence="1">Nucleus</location>
    </subcellularLocation>
</comment>
<dbReference type="GO" id="GO:0046982">
    <property type="term" value="F:protein heterodimerization activity"/>
    <property type="evidence" value="ECO:0007669"/>
    <property type="project" value="UniProtKB-ARBA"/>
</dbReference>
<dbReference type="GO" id="GO:0005634">
    <property type="term" value="C:nucleus"/>
    <property type="evidence" value="ECO:0007669"/>
    <property type="project" value="UniProtKB-SubCell"/>
</dbReference>
<evidence type="ECO:0000313" key="9">
    <source>
        <dbReference type="Proteomes" id="UP001454036"/>
    </source>
</evidence>
<dbReference type="GO" id="GO:0000976">
    <property type="term" value="F:transcription cis-regulatory region binding"/>
    <property type="evidence" value="ECO:0007669"/>
    <property type="project" value="TreeGrafter"/>
</dbReference>
<dbReference type="PANTHER" id="PTHR45764:SF38">
    <property type="entry name" value="BZIP TRANSCRIPTION FACTOR 44"/>
    <property type="match status" value="1"/>
</dbReference>
<dbReference type="PROSITE" id="PS00036">
    <property type="entry name" value="BZIP_BASIC"/>
    <property type="match status" value="1"/>
</dbReference>
<dbReference type="GO" id="GO:0003700">
    <property type="term" value="F:DNA-binding transcription factor activity"/>
    <property type="evidence" value="ECO:0007669"/>
    <property type="project" value="InterPro"/>
</dbReference>
<feature type="domain" description="BZIP" evidence="7">
    <location>
        <begin position="27"/>
        <end position="90"/>
    </location>
</feature>
<dbReference type="GO" id="GO:0045893">
    <property type="term" value="P:positive regulation of DNA-templated transcription"/>
    <property type="evidence" value="ECO:0007669"/>
    <property type="project" value="TreeGrafter"/>
</dbReference>
<accession>A0AAV3PBQ3</accession>
<dbReference type="InterPro" id="IPR045314">
    <property type="entry name" value="bZIP_plant_GBF1"/>
</dbReference>
<dbReference type="FunFam" id="1.20.5.170:FF:000020">
    <property type="entry name" value="BZIP transcription factor"/>
    <property type="match status" value="1"/>
</dbReference>
<evidence type="ECO:0000313" key="8">
    <source>
        <dbReference type="EMBL" id="GAA0147755.1"/>
    </source>
</evidence>
<dbReference type="InterPro" id="IPR004827">
    <property type="entry name" value="bZIP"/>
</dbReference>
<dbReference type="SMART" id="SM00338">
    <property type="entry name" value="BRLZ"/>
    <property type="match status" value="1"/>
</dbReference>
<dbReference type="Gene3D" id="1.20.5.170">
    <property type="match status" value="1"/>
</dbReference>
<evidence type="ECO:0000256" key="6">
    <source>
        <dbReference type="SAM" id="MobiDB-lite"/>
    </source>
</evidence>
<keyword evidence="9" id="KW-1185">Reference proteome</keyword>
<keyword evidence="2" id="KW-0805">Transcription regulation</keyword>
<dbReference type="InterPro" id="IPR046347">
    <property type="entry name" value="bZIP_sf"/>
</dbReference>
<proteinExistence type="predicted"/>
<evidence type="ECO:0000256" key="1">
    <source>
        <dbReference type="ARBA" id="ARBA00004123"/>
    </source>
</evidence>
<dbReference type="PROSITE" id="PS50217">
    <property type="entry name" value="BZIP"/>
    <property type="match status" value="1"/>
</dbReference>
<organism evidence="8 9">
    <name type="scientific">Lithospermum erythrorhizon</name>
    <name type="common">Purple gromwell</name>
    <name type="synonym">Lithospermum officinale var. erythrorhizon</name>
    <dbReference type="NCBI Taxonomy" id="34254"/>
    <lineage>
        <taxon>Eukaryota</taxon>
        <taxon>Viridiplantae</taxon>
        <taxon>Streptophyta</taxon>
        <taxon>Embryophyta</taxon>
        <taxon>Tracheophyta</taxon>
        <taxon>Spermatophyta</taxon>
        <taxon>Magnoliopsida</taxon>
        <taxon>eudicotyledons</taxon>
        <taxon>Gunneridae</taxon>
        <taxon>Pentapetalae</taxon>
        <taxon>asterids</taxon>
        <taxon>lamiids</taxon>
        <taxon>Boraginales</taxon>
        <taxon>Boraginaceae</taxon>
        <taxon>Boraginoideae</taxon>
        <taxon>Lithospermeae</taxon>
        <taxon>Lithospermum</taxon>
    </lineage>
</organism>
<dbReference type="CDD" id="cd14702">
    <property type="entry name" value="bZIP_plant_GBF1"/>
    <property type="match status" value="1"/>
</dbReference>
<dbReference type="PANTHER" id="PTHR45764">
    <property type="entry name" value="BZIP TRANSCRIPTION FACTOR 44"/>
    <property type="match status" value="1"/>
</dbReference>
<dbReference type="SUPFAM" id="SSF57959">
    <property type="entry name" value="Leucine zipper domain"/>
    <property type="match status" value="1"/>
</dbReference>
<sequence length="161" mass="18264">MDNSPASSGSTFKHQNSPDSSGQDIQEQRKRKRMISNRESARRSRMRKQSHLDEMMAHVGQLKNDNNQILTNINIVIQLFENVEAENCVLRAQMSELTHRLHSLDEIVMNCMNFGGDGDGIMSGDASNYSQIVDYCVDDFLDQWNLVNNQGIMASANAFMY</sequence>
<feature type="compositionally biased region" description="Polar residues" evidence="6">
    <location>
        <begin position="1"/>
        <end position="25"/>
    </location>
</feature>
<comment type="caution">
    <text evidence="8">The sequence shown here is derived from an EMBL/GenBank/DDBJ whole genome shotgun (WGS) entry which is preliminary data.</text>
</comment>
<name>A0AAV3PBQ3_LITER</name>
<keyword evidence="5" id="KW-0539">Nucleus</keyword>
<dbReference type="EMBL" id="BAABME010016861">
    <property type="protein sequence ID" value="GAA0147755.1"/>
    <property type="molecule type" value="Genomic_DNA"/>
</dbReference>
<feature type="region of interest" description="Disordered" evidence="6">
    <location>
        <begin position="1"/>
        <end position="50"/>
    </location>
</feature>
<evidence type="ECO:0000259" key="7">
    <source>
        <dbReference type="PROSITE" id="PS50217"/>
    </source>
</evidence>
<dbReference type="AlphaFoldDB" id="A0AAV3PBQ3"/>
<evidence type="ECO:0000256" key="4">
    <source>
        <dbReference type="ARBA" id="ARBA00023163"/>
    </source>
</evidence>